<proteinExistence type="predicted"/>
<name>A0A372EH02_9BURK</name>
<sequence length="131" mass="14184">MAARQVTDENGQALALNPFARRALARFGRVEYRLGTGGFLLRRARIDIVLPPLVNGLQRSNGLVFRWRGLDGALDGQLGPGQRQPIWSGTITAPLTPLAIDLELELELDALGPWNGGAFGIEPGFELVTLP</sequence>
<evidence type="ECO:0000313" key="1">
    <source>
        <dbReference type="EMBL" id="RFP77666.1"/>
    </source>
</evidence>
<protein>
    <submittedName>
        <fullName evidence="1">Uncharacterized protein</fullName>
    </submittedName>
</protein>
<evidence type="ECO:0000313" key="2">
    <source>
        <dbReference type="Proteomes" id="UP000261931"/>
    </source>
</evidence>
<dbReference type="Proteomes" id="UP000261931">
    <property type="component" value="Unassembled WGS sequence"/>
</dbReference>
<comment type="caution">
    <text evidence="1">The sequence shown here is derived from an EMBL/GenBank/DDBJ whole genome shotgun (WGS) entry which is preliminary data.</text>
</comment>
<dbReference type="AlphaFoldDB" id="A0A372EH02"/>
<dbReference type="EMBL" id="QVLS01000010">
    <property type="protein sequence ID" value="RFP77666.1"/>
    <property type="molecule type" value="Genomic_DNA"/>
</dbReference>
<accession>A0A372EH02</accession>
<dbReference type="RefSeq" id="WP_116960063.1">
    <property type="nucleotide sequence ID" value="NZ_QVLS01000010.1"/>
</dbReference>
<gene>
    <name evidence="1" type="ORF">DY262_15805</name>
</gene>
<organism evidence="1 2">
    <name type="scientific">Hydrogenophaga borbori</name>
    <dbReference type="NCBI Taxonomy" id="2294117"/>
    <lineage>
        <taxon>Bacteria</taxon>
        <taxon>Pseudomonadati</taxon>
        <taxon>Pseudomonadota</taxon>
        <taxon>Betaproteobacteria</taxon>
        <taxon>Burkholderiales</taxon>
        <taxon>Comamonadaceae</taxon>
        <taxon>Hydrogenophaga</taxon>
    </lineage>
</organism>
<reference evidence="1 2" key="1">
    <citation type="submission" date="2018-08" db="EMBL/GenBank/DDBJ databases">
        <title>Hydrogenophaga sp. LA-38 isolated from sludge.</title>
        <authorList>
            <person name="Im W.-T."/>
        </authorList>
    </citation>
    <scope>NUCLEOTIDE SEQUENCE [LARGE SCALE GENOMIC DNA]</scope>
    <source>
        <strain evidence="1 2">LA-38</strain>
    </source>
</reference>
<keyword evidence="2" id="KW-1185">Reference proteome</keyword>